<evidence type="ECO:0008006" key="6">
    <source>
        <dbReference type="Google" id="ProtNLM"/>
    </source>
</evidence>
<dbReference type="Pfam" id="PF20567">
    <property type="entry name" value="DUF6776"/>
    <property type="match status" value="1"/>
</dbReference>
<reference evidence="5" key="1">
    <citation type="submission" date="2022-01" db="EMBL/GenBank/DDBJ databases">
        <title>Lysobacter chinensis sp. nov., a bacterium isolated from cow dung compost.</title>
        <authorList>
            <person name="Zhou L.Y."/>
        </authorList>
    </citation>
    <scope>NUCLEOTIDE SEQUENCE [LARGE SCALE GENOMIC DNA]</scope>
    <source>
        <strain evidence="5">TLK-CK17</strain>
    </source>
</reference>
<reference evidence="4 5" key="2">
    <citation type="submission" date="2022-01" db="EMBL/GenBank/DDBJ databases">
        <title>Lysobacter chinensis sp. nov., a bacterium isolated from cow dung compost.</title>
        <authorList>
            <person name="Liu Y."/>
        </authorList>
    </citation>
    <scope>NUCLEOTIDE SEQUENCE [LARGE SCALE GENOMIC DNA]</scope>
    <source>
        <strain evidence="4 5">TLK-CK17</strain>
    </source>
</reference>
<feature type="compositionally biased region" description="Low complexity" evidence="2">
    <location>
        <begin position="7"/>
        <end position="21"/>
    </location>
</feature>
<evidence type="ECO:0000313" key="4">
    <source>
        <dbReference type="EMBL" id="MCF7223307.1"/>
    </source>
</evidence>
<evidence type="ECO:0000256" key="1">
    <source>
        <dbReference type="SAM" id="Coils"/>
    </source>
</evidence>
<feature type="transmembrane region" description="Helical" evidence="3">
    <location>
        <begin position="35"/>
        <end position="56"/>
    </location>
</feature>
<keyword evidence="3" id="KW-0812">Transmembrane</keyword>
<reference evidence="4 5" key="3">
    <citation type="submission" date="2022-01" db="EMBL/GenBank/DDBJ databases">
        <authorList>
            <person name="Zhou L.Y."/>
        </authorList>
    </citation>
    <scope>NUCLEOTIDE SEQUENCE [LARGE SCALE GENOMIC DNA]</scope>
    <source>
        <strain evidence="4 5">TLK-CK17</strain>
    </source>
</reference>
<dbReference type="Proteomes" id="UP001430796">
    <property type="component" value="Unassembled WGS sequence"/>
</dbReference>
<accession>A0ABS9HYQ1</accession>
<comment type="caution">
    <text evidence="4">The sequence shown here is derived from an EMBL/GenBank/DDBJ whole genome shotgun (WGS) entry which is preliminary data.</text>
</comment>
<feature type="region of interest" description="Disordered" evidence="2">
    <location>
        <begin position="1"/>
        <end position="27"/>
    </location>
</feature>
<dbReference type="EMBL" id="JAKJPO010000014">
    <property type="protein sequence ID" value="MCF7223307.1"/>
    <property type="molecule type" value="Genomic_DNA"/>
</dbReference>
<name>A0ABS9HYQ1_9GAMM</name>
<evidence type="ECO:0000256" key="3">
    <source>
        <dbReference type="SAM" id="Phobius"/>
    </source>
</evidence>
<gene>
    <name evidence="4" type="ORF">L3V18_16135</name>
</gene>
<proteinExistence type="predicted"/>
<evidence type="ECO:0000313" key="5">
    <source>
        <dbReference type="Proteomes" id="UP001430796"/>
    </source>
</evidence>
<keyword evidence="3" id="KW-1133">Transmembrane helix</keyword>
<protein>
    <recommendedName>
        <fullName evidence="6">Transmembrane protein</fullName>
    </recommendedName>
</protein>
<dbReference type="RefSeq" id="WP_237056266.1">
    <property type="nucleotide sequence ID" value="NZ_JAKJPO010000014.1"/>
</dbReference>
<dbReference type="InterPro" id="IPR046703">
    <property type="entry name" value="DUF6776"/>
</dbReference>
<evidence type="ECO:0000256" key="2">
    <source>
        <dbReference type="SAM" id="MobiDB-lite"/>
    </source>
</evidence>
<keyword evidence="1" id="KW-0175">Coiled coil</keyword>
<organism evidence="4 5">
    <name type="scientific">Marilutibacter chinensis</name>
    <dbReference type="NCBI Taxonomy" id="2912247"/>
    <lineage>
        <taxon>Bacteria</taxon>
        <taxon>Pseudomonadati</taxon>
        <taxon>Pseudomonadota</taxon>
        <taxon>Gammaproteobacteria</taxon>
        <taxon>Lysobacterales</taxon>
        <taxon>Lysobacteraceae</taxon>
        <taxon>Marilutibacter</taxon>
    </lineage>
</organism>
<keyword evidence="3" id="KW-0472">Membrane</keyword>
<feature type="coiled-coil region" evidence="1">
    <location>
        <begin position="67"/>
        <end position="94"/>
    </location>
</feature>
<keyword evidence="5" id="KW-1185">Reference proteome</keyword>
<sequence length="266" mass="29407">MDEPTHPDTAADTGDAAAPAAEPGPPDPRWRRARWALLAAVVLSLLFGGWGLWRVLSPVSDDIRSRLTASEAQRDRLQVQVDELQQQVATLSRSDQISRDANRDVQNTLAERDEEIAGLRADVAFYERLVGATGQRRGLSVHAIRMQPQSDTAWHFTTTLTQNLNRGAVSTGQLSLVIEGTRNGRRETLEWDRLRQGEQAPGLEYSFKYFQQVEGDVFLPEGFAPVRVMVRLLPRSGAAVEQSFTWAEAIREAHVAPAGNGGGERN</sequence>